<evidence type="ECO:0000313" key="5">
    <source>
        <dbReference type="EMBL" id="WRQ89016.1"/>
    </source>
</evidence>
<evidence type="ECO:0000256" key="3">
    <source>
        <dbReference type="SAM" id="SignalP"/>
    </source>
</evidence>
<keyword evidence="2" id="KW-0604">Photosystem II</keyword>
<dbReference type="Pfam" id="PF14870">
    <property type="entry name" value="PSII_BNR"/>
    <property type="match status" value="2"/>
</dbReference>
<feature type="chain" id="PRO_5046645433" evidence="3">
    <location>
        <begin position="26"/>
        <end position="303"/>
    </location>
</feature>
<evidence type="ECO:0000259" key="4">
    <source>
        <dbReference type="Pfam" id="PF14870"/>
    </source>
</evidence>
<dbReference type="InterPro" id="IPR028203">
    <property type="entry name" value="PSII_CF48-like_dom"/>
</dbReference>
<dbReference type="Proteomes" id="UP000738431">
    <property type="component" value="Chromosome"/>
</dbReference>
<dbReference type="SUPFAM" id="SSF110296">
    <property type="entry name" value="Oligoxyloglucan reducing end-specific cellobiohydrolase"/>
    <property type="match status" value="1"/>
</dbReference>
<organism evidence="5 6">
    <name type="scientific">Actomonas aquatica</name>
    <dbReference type="NCBI Taxonomy" id="2866162"/>
    <lineage>
        <taxon>Bacteria</taxon>
        <taxon>Pseudomonadati</taxon>
        <taxon>Verrucomicrobiota</taxon>
        <taxon>Opitutia</taxon>
        <taxon>Opitutales</taxon>
        <taxon>Opitutaceae</taxon>
        <taxon>Actomonas</taxon>
    </lineage>
</organism>
<sequence>MPDIRGGLRLLLALVALCAATVGFAAPTGPLLLDATFAGESIVTVGERGLIRRSTDGGKTWITSDPVVPYTLCAVSFADARNGWAAGHGAVVLRTTDGGLSWQHQYTGPDPESPFLDLLALDGGHLIAIGAFGSYFVSHDAGATWEQEWILDEDMHLNRITRMADGTLFIAGEMGALLRSSDNGVTWDTLDTGEDGSLYGVMELSDHTLLAYGLRGRVYRSTDRGDSWTAVKTPGTGLLMTGIELGAARTIILAGQARTWWMSRDGGRTFTAPTDRTPSIAEVLLTPAGQLLTFGENGVNPAP</sequence>
<keyword evidence="3" id="KW-0732">Signal</keyword>
<evidence type="ECO:0000256" key="1">
    <source>
        <dbReference type="ARBA" id="ARBA00022531"/>
    </source>
</evidence>
<feature type="signal peptide" evidence="3">
    <location>
        <begin position="1"/>
        <end position="25"/>
    </location>
</feature>
<gene>
    <name evidence="5" type="ORF">K1X11_006325</name>
</gene>
<feature type="domain" description="Photosynthesis system II assembly factor Ycf48/Hcf136-like" evidence="4">
    <location>
        <begin position="28"/>
        <end position="104"/>
    </location>
</feature>
<dbReference type="RefSeq" id="WP_221030891.1">
    <property type="nucleotide sequence ID" value="NZ_CP139781.1"/>
</dbReference>
<dbReference type="PANTHER" id="PTHR47199:SF2">
    <property type="entry name" value="PHOTOSYSTEM II STABILITY_ASSEMBLY FACTOR HCF136, CHLOROPLASTIC"/>
    <property type="match status" value="1"/>
</dbReference>
<keyword evidence="6" id="KW-1185">Reference proteome</keyword>
<reference evidence="5 6" key="2">
    <citation type="submission" date="2023-12" db="EMBL/GenBank/DDBJ databases">
        <title>Description of an unclassified Opitutus bacterium of Verrucomicrobiota.</title>
        <authorList>
            <person name="Zhang D.-F."/>
        </authorList>
    </citation>
    <scope>NUCLEOTIDE SEQUENCE [LARGE SCALE GENOMIC DNA]</scope>
    <source>
        <strain evidence="5 6">WL0086</strain>
    </source>
</reference>
<dbReference type="PANTHER" id="PTHR47199">
    <property type="entry name" value="PHOTOSYSTEM II STABILITY/ASSEMBLY FACTOR HCF136, CHLOROPLASTIC"/>
    <property type="match status" value="1"/>
</dbReference>
<proteinExistence type="predicted"/>
<dbReference type="Gene3D" id="2.130.10.10">
    <property type="entry name" value="YVTN repeat-like/Quinoprotein amine dehydrogenase"/>
    <property type="match status" value="1"/>
</dbReference>
<dbReference type="CDD" id="cd15482">
    <property type="entry name" value="Sialidase_non-viral"/>
    <property type="match status" value="1"/>
</dbReference>
<evidence type="ECO:0000256" key="2">
    <source>
        <dbReference type="ARBA" id="ARBA00023276"/>
    </source>
</evidence>
<feature type="domain" description="Photosynthesis system II assembly factor Ycf48/Hcf136-like" evidence="4">
    <location>
        <begin position="116"/>
        <end position="233"/>
    </location>
</feature>
<keyword evidence="1" id="KW-0602">Photosynthesis</keyword>
<evidence type="ECO:0000313" key="6">
    <source>
        <dbReference type="Proteomes" id="UP000738431"/>
    </source>
</evidence>
<protein>
    <submittedName>
        <fullName evidence="5">YCF48-related protein</fullName>
    </submittedName>
</protein>
<dbReference type="EMBL" id="CP139781">
    <property type="protein sequence ID" value="WRQ89016.1"/>
    <property type="molecule type" value="Genomic_DNA"/>
</dbReference>
<name>A0ABZ1CBS8_9BACT</name>
<dbReference type="InterPro" id="IPR015943">
    <property type="entry name" value="WD40/YVTN_repeat-like_dom_sf"/>
</dbReference>
<accession>A0ABZ1CBS8</accession>
<reference evidence="5 6" key="1">
    <citation type="submission" date="2021-08" db="EMBL/GenBank/DDBJ databases">
        <authorList>
            <person name="Zhang D."/>
            <person name="Zhang A."/>
            <person name="Wang L."/>
        </authorList>
    </citation>
    <scope>NUCLEOTIDE SEQUENCE [LARGE SCALE GENOMIC DNA]</scope>
    <source>
        <strain evidence="5 6">WL0086</strain>
    </source>
</reference>